<feature type="domain" description="NAD-dependent epimerase/dehydratase" evidence="2">
    <location>
        <begin position="63"/>
        <end position="298"/>
    </location>
</feature>
<reference evidence="3 4" key="1">
    <citation type="submission" date="2019-05" db="EMBL/GenBank/DDBJ databases">
        <title>Draft genome sequence of Actinomadura sp. 14C53.</title>
        <authorList>
            <person name="Saricaoglu S."/>
            <person name="Isik K."/>
        </authorList>
    </citation>
    <scope>NUCLEOTIDE SEQUENCE [LARGE SCALE GENOMIC DNA]</scope>
    <source>
        <strain evidence="3 4">14C53</strain>
    </source>
</reference>
<dbReference type="InterPro" id="IPR050177">
    <property type="entry name" value="Lipid_A_modif_metabolic_enz"/>
</dbReference>
<keyword evidence="4" id="KW-1185">Reference proteome</keyword>
<dbReference type="AlphaFoldDB" id="A0A5C4JGS7"/>
<feature type="region of interest" description="Disordered" evidence="1">
    <location>
        <begin position="22"/>
        <end position="50"/>
    </location>
</feature>
<comment type="caution">
    <text evidence="3">The sequence shown here is derived from an EMBL/GenBank/DDBJ whole genome shotgun (WGS) entry which is preliminary data.</text>
</comment>
<evidence type="ECO:0000313" key="4">
    <source>
        <dbReference type="Proteomes" id="UP000309174"/>
    </source>
</evidence>
<evidence type="ECO:0000259" key="2">
    <source>
        <dbReference type="Pfam" id="PF01370"/>
    </source>
</evidence>
<dbReference type="Gene3D" id="3.40.50.720">
    <property type="entry name" value="NAD(P)-binding Rossmann-like Domain"/>
    <property type="match status" value="1"/>
</dbReference>
<dbReference type="PANTHER" id="PTHR43245">
    <property type="entry name" value="BIFUNCTIONAL POLYMYXIN RESISTANCE PROTEIN ARNA"/>
    <property type="match status" value="1"/>
</dbReference>
<dbReference type="Pfam" id="PF01370">
    <property type="entry name" value="Epimerase"/>
    <property type="match status" value="1"/>
</dbReference>
<dbReference type="InterPro" id="IPR001509">
    <property type="entry name" value="Epimerase_deHydtase"/>
</dbReference>
<accession>A0A5C4JGS7</accession>
<evidence type="ECO:0000313" key="3">
    <source>
        <dbReference type="EMBL" id="TMR04958.1"/>
    </source>
</evidence>
<dbReference type="OrthoDB" id="4559195at2"/>
<gene>
    <name evidence="3" type="ORF">ETD83_07490</name>
</gene>
<dbReference type="EMBL" id="VCKW01000026">
    <property type="protein sequence ID" value="TMR04958.1"/>
    <property type="molecule type" value="Genomic_DNA"/>
</dbReference>
<organism evidence="3 4">
    <name type="scientific">Actinomadura soli</name>
    <dbReference type="NCBI Taxonomy" id="2508997"/>
    <lineage>
        <taxon>Bacteria</taxon>
        <taxon>Bacillati</taxon>
        <taxon>Actinomycetota</taxon>
        <taxon>Actinomycetes</taxon>
        <taxon>Streptosporangiales</taxon>
        <taxon>Thermomonosporaceae</taxon>
        <taxon>Actinomadura</taxon>
    </lineage>
</organism>
<evidence type="ECO:0000256" key="1">
    <source>
        <dbReference type="SAM" id="MobiDB-lite"/>
    </source>
</evidence>
<name>A0A5C4JGS7_9ACTN</name>
<dbReference type="SUPFAM" id="SSF51735">
    <property type="entry name" value="NAD(P)-binding Rossmann-fold domains"/>
    <property type="match status" value="1"/>
</dbReference>
<sequence>MARKAGPRSALAARATLAGPVRVENLQSGRPDDRESFLEPFPAGPVNEGQGPLVKGTLTGQSVLVLGASGYLGQHICTAFAAAGARVVRVARGARPGAAVTHDAANGHDGANGHHGASSTVRLDIAAADLAELTRLCADAEAQVVVNAVGAVWEATADQMTELNARLVERLTDVVAALPRRPRLIQLGSAHEYGPAGPDDLIDEDWPPAPATAYGRTKLAGTRTVVGAVRRREVDGVVLRVSVTCGPGAPRGSLPGTVAAHLAAGQDVLRLAPLRAHRDLVDVRDVADAVVAAALVPAPALAEAGAVVNIARGETIPVRKLVDLMITCSGRSVRVQEEQPAQANRSDALWQRLDISRARRLLGWAPRRTLTDSVRDLLTATGVLVPDVPNGLDSGTAARLRDGQGRTAHE</sequence>
<proteinExistence type="predicted"/>
<dbReference type="Proteomes" id="UP000309174">
    <property type="component" value="Unassembled WGS sequence"/>
</dbReference>
<dbReference type="InterPro" id="IPR036291">
    <property type="entry name" value="NAD(P)-bd_dom_sf"/>
</dbReference>
<protein>
    <submittedName>
        <fullName evidence="3">NAD-dependent epimerase/dehydratase</fullName>
    </submittedName>
</protein>